<protein>
    <submittedName>
        <fullName evidence="1">Uncharacterized protein</fullName>
    </submittedName>
</protein>
<sequence>MKTHFDLTNSEFEKQFKEGILDPSLFNHEAHIRLAWIYLNKHDIHTACREISTQILAYVTQLNATDKFNKTLTIAAVKTVNHFVLKSKSNCFQDFIAEFPRLKYNFKDLLYSHYSFDIVNSEKAKTEYLEPDLLPF</sequence>
<dbReference type="Proteomes" id="UP001597319">
    <property type="component" value="Unassembled WGS sequence"/>
</dbReference>
<keyword evidence="2" id="KW-1185">Reference proteome</keyword>
<dbReference type="RefSeq" id="WP_378289341.1">
    <property type="nucleotide sequence ID" value="NZ_JBHULE010000002.1"/>
</dbReference>
<accession>A0ABW5LBS0</accession>
<evidence type="ECO:0000313" key="2">
    <source>
        <dbReference type="Proteomes" id="UP001597319"/>
    </source>
</evidence>
<evidence type="ECO:0000313" key="1">
    <source>
        <dbReference type="EMBL" id="MFD2561551.1"/>
    </source>
</evidence>
<name>A0ABW5LBS0_9FLAO</name>
<proteinExistence type="predicted"/>
<organism evidence="1 2">
    <name type="scientific">Aquimarina rubra</name>
    <dbReference type="NCBI Taxonomy" id="1920033"/>
    <lineage>
        <taxon>Bacteria</taxon>
        <taxon>Pseudomonadati</taxon>
        <taxon>Bacteroidota</taxon>
        <taxon>Flavobacteriia</taxon>
        <taxon>Flavobacteriales</taxon>
        <taxon>Flavobacteriaceae</taxon>
        <taxon>Aquimarina</taxon>
    </lineage>
</organism>
<comment type="caution">
    <text evidence="1">The sequence shown here is derived from an EMBL/GenBank/DDBJ whole genome shotgun (WGS) entry which is preliminary data.</text>
</comment>
<reference evidence="2" key="1">
    <citation type="journal article" date="2019" name="Int. J. Syst. Evol. Microbiol.">
        <title>The Global Catalogue of Microorganisms (GCM) 10K type strain sequencing project: providing services to taxonomists for standard genome sequencing and annotation.</title>
        <authorList>
            <consortium name="The Broad Institute Genomics Platform"/>
            <consortium name="The Broad Institute Genome Sequencing Center for Infectious Disease"/>
            <person name="Wu L."/>
            <person name="Ma J."/>
        </authorList>
    </citation>
    <scope>NUCLEOTIDE SEQUENCE [LARGE SCALE GENOMIC DNA]</scope>
    <source>
        <strain evidence="2">KCTC 52274</strain>
    </source>
</reference>
<gene>
    <name evidence="1" type="ORF">ACFSR1_02645</name>
</gene>
<dbReference type="EMBL" id="JBHULE010000002">
    <property type="protein sequence ID" value="MFD2561551.1"/>
    <property type="molecule type" value="Genomic_DNA"/>
</dbReference>